<evidence type="ECO:0000256" key="2">
    <source>
        <dbReference type="ARBA" id="ARBA00008816"/>
    </source>
</evidence>
<comment type="subcellular location">
    <subcellularLocation>
        <location evidence="1">Membrane</location>
        <topology evidence="1">Multi-pass membrane protein</topology>
    </subcellularLocation>
</comment>
<evidence type="ECO:0000259" key="7">
    <source>
        <dbReference type="SMART" id="SM00014"/>
    </source>
</evidence>
<evidence type="ECO:0000256" key="4">
    <source>
        <dbReference type="ARBA" id="ARBA00022989"/>
    </source>
</evidence>
<dbReference type="PANTHER" id="PTHR10165:SF84">
    <property type="entry name" value="PHOSPHATIDIC ACID PHOSPHATASE BETA"/>
    <property type="match status" value="1"/>
</dbReference>
<dbReference type="InterPro" id="IPR000326">
    <property type="entry name" value="PAP2/HPO"/>
</dbReference>
<dbReference type="SUPFAM" id="SSF48317">
    <property type="entry name" value="Acid phosphatase/Vanadium-dependent haloperoxidase"/>
    <property type="match status" value="1"/>
</dbReference>
<dbReference type="GO" id="GO:0008195">
    <property type="term" value="F:phosphatidate phosphatase activity"/>
    <property type="evidence" value="ECO:0007669"/>
    <property type="project" value="TreeGrafter"/>
</dbReference>
<dbReference type="Gene3D" id="1.20.144.10">
    <property type="entry name" value="Phosphatidic acid phosphatase type 2/haloperoxidase"/>
    <property type="match status" value="1"/>
</dbReference>
<dbReference type="SMART" id="SM00014">
    <property type="entry name" value="acidPPc"/>
    <property type="match status" value="1"/>
</dbReference>
<comment type="caution">
    <text evidence="8">The sequence shown here is derived from an EMBL/GenBank/DDBJ whole genome shotgun (WGS) entry which is preliminary data.</text>
</comment>
<dbReference type="PANTHER" id="PTHR10165">
    <property type="entry name" value="LIPID PHOSPHATE PHOSPHATASE"/>
    <property type="match status" value="1"/>
</dbReference>
<feature type="transmembrane region" description="Helical" evidence="6">
    <location>
        <begin position="223"/>
        <end position="245"/>
    </location>
</feature>
<dbReference type="EMBL" id="JAUBYV010000007">
    <property type="protein sequence ID" value="KAK2625658.1"/>
    <property type="molecule type" value="Genomic_DNA"/>
</dbReference>
<keyword evidence="5 6" id="KW-0472">Membrane</keyword>
<comment type="similarity">
    <text evidence="2">Belongs to the PA-phosphatase related phosphoesterase family.</text>
</comment>
<feature type="transmembrane region" description="Helical" evidence="6">
    <location>
        <begin position="251"/>
        <end position="269"/>
    </location>
</feature>
<dbReference type="InterPro" id="IPR036938">
    <property type="entry name" value="PAP2/HPO_sf"/>
</dbReference>
<protein>
    <recommendedName>
        <fullName evidence="7">Phosphatidic acid phosphatase type 2/haloperoxidase domain-containing protein</fullName>
    </recommendedName>
</protein>
<dbReference type="GO" id="GO:0006644">
    <property type="term" value="P:phospholipid metabolic process"/>
    <property type="evidence" value="ECO:0007669"/>
    <property type="project" value="InterPro"/>
</dbReference>
<evidence type="ECO:0000256" key="1">
    <source>
        <dbReference type="ARBA" id="ARBA00004141"/>
    </source>
</evidence>
<sequence length="362" mass="40643">MPITPASASPCRLSEIARNLDGISYFRIVWFDYVSIAAVAASALWVYSLPMYYLDHRLIPIQFYTSGDATQDSAPKIRGPIELSYPFLKEPLPTWACGVVVVFVPMLFITMFQLKMRSIWDFHAGITGILKTSAASTFIATVLKHFIGGFRPHFLEVCRPDPKKLFGQVWMNSSACTANTHAVNRALQGFPSGHTTSAFASSIFLSLYLNAKLKAFGDHASEFWVFTVTIIPLLLASLIAGSMYISYQHHAHEIVIGMLIGLILGVLGYRSAYAAIFDSRYNHIPLPPFGARLRLKNIANLSNIEARGQAAEALRPVMWNWWMQSETMNQDQETRISWLRNMDCLEGVGQDMNLLVRLRKQN</sequence>
<reference evidence="8" key="1">
    <citation type="submission" date="2023-06" db="EMBL/GenBank/DDBJ databases">
        <title>Draft genome of Marssonina rosae.</title>
        <authorList>
            <person name="Cheng Q."/>
        </authorList>
    </citation>
    <scope>NUCLEOTIDE SEQUENCE</scope>
    <source>
        <strain evidence="8">R4</strain>
    </source>
</reference>
<dbReference type="Pfam" id="PF01569">
    <property type="entry name" value="PAP2"/>
    <property type="match status" value="1"/>
</dbReference>
<evidence type="ECO:0000256" key="3">
    <source>
        <dbReference type="ARBA" id="ARBA00022692"/>
    </source>
</evidence>
<dbReference type="CDD" id="cd03390">
    <property type="entry name" value="PAP2_containing_1_like"/>
    <property type="match status" value="1"/>
</dbReference>
<accession>A0AAD9SW41</accession>
<organism evidence="8 9">
    <name type="scientific">Diplocarpon rosae</name>
    <dbReference type="NCBI Taxonomy" id="946125"/>
    <lineage>
        <taxon>Eukaryota</taxon>
        <taxon>Fungi</taxon>
        <taxon>Dikarya</taxon>
        <taxon>Ascomycota</taxon>
        <taxon>Pezizomycotina</taxon>
        <taxon>Leotiomycetes</taxon>
        <taxon>Helotiales</taxon>
        <taxon>Drepanopezizaceae</taxon>
        <taxon>Diplocarpon</taxon>
    </lineage>
</organism>
<feature type="domain" description="Phosphatidic acid phosphatase type 2/haloperoxidase" evidence="7">
    <location>
        <begin position="124"/>
        <end position="269"/>
    </location>
</feature>
<dbReference type="GO" id="GO:0016020">
    <property type="term" value="C:membrane"/>
    <property type="evidence" value="ECO:0007669"/>
    <property type="project" value="UniProtKB-SubCell"/>
</dbReference>
<dbReference type="GO" id="GO:0046839">
    <property type="term" value="P:phospholipid dephosphorylation"/>
    <property type="evidence" value="ECO:0007669"/>
    <property type="project" value="TreeGrafter"/>
</dbReference>
<keyword evidence="4 6" id="KW-1133">Transmembrane helix</keyword>
<keyword evidence="3 6" id="KW-0812">Transmembrane</keyword>
<feature type="transmembrane region" description="Helical" evidence="6">
    <location>
        <begin position="28"/>
        <end position="47"/>
    </location>
</feature>
<gene>
    <name evidence="8" type="ORF">QTJ16_004970</name>
</gene>
<dbReference type="Proteomes" id="UP001285354">
    <property type="component" value="Unassembled WGS sequence"/>
</dbReference>
<evidence type="ECO:0000256" key="6">
    <source>
        <dbReference type="SAM" id="Phobius"/>
    </source>
</evidence>
<evidence type="ECO:0000313" key="8">
    <source>
        <dbReference type="EMBL" id="KAK2625658.1"/>
    </source>
</evidence>
<evidence type="ECO:0000313" key="9">
    <source>
        <dbReference type="Proteomes" id="UP001285354"/>
    </source>
</evidence>
<name>A0AAD9SW41_9HELO</name>
<feature type="transmembrane region" description="Helical" evidence="6">
    <location>
        <begin position="92"/>
        <end position="112"/>
    </location>
</feature>
<dbReference type="AlphaFoldDB" id="A0AAD9SW41"/>
<dbReference type="InterPro" id="IPR043216">
    <property type="entry name" value="PAP-like"/>
</dbReference>
<keyword evidence="9" id="KW-1185">Reference proteome</keyword>
<evidence type="ECO:0000256" key="5">
    <source>
        <dbReference type="ARBA" id="ARBA00023136"/>
    </source>
</evidence>
<proteinExistence type="inferred from homology"/>